<dbReference type="Gene3D" id="2.40.30.10">
    <property type="entry name" value="Translation factors"/>
    <property type="match status" value="1"/>
</dbReference>
<comment type="caution">
    <text evidence="2">The sequence shown here is derived from an EMBL/GenBank/DDBJ whole genome shotgun (WGS) entry which is preliminary data.</text>
</comment>
<dbReference type="InterPro" id="IPR039374">
    <property type="entry name" value="SIP_fam"/>
</dbReference>
<reference evidence="2 3" key="1">
    <citation type="submission" date="2020-08" db="EMBL/GenBank/DDBJ databases">
        <title>Sequencing the genomes of 1000 actinobacteria strains.</title>
        <authorList>
            <person name="Klenk H.-P."/>
        </authorList>
    </citation>
    <scope>NUCLEOTIDE SEQUENCE [LARGE SCALE GENOMIC DNA]</scope>
    <source>
        <strain evidence="2 3">DSM 17945</strain>
    </source>
</reference>
<dbReference type="InterPro" id="IPR017927">
    <property type="entry name" value="FAD-bd_FR_type"/>
</dbReference>
<dbReference type="Pfam" id="PF08021">
    <property type="entry name" value="FAD_binding_9"/>
    <property type="match status" value="1"/>
</dbReference>
<dbReference type="EMBL" id="JACHMW010000001">
    <property type="protein sequence ID" value="MBB5849150.1"/>
    <property type="molecule type" value="Genomic_DNA"/>
</dbReference>
<dbReference type="Proteomes" id="UP000567246">
    <property type="component" value="Unassembled WGS sequence"/>
</dbReference>
<dbReference type="InterPro" id="IPR013113">
    <property type="entry name" value="SIP_FAD-bd"/>
</dbReference>
<name>A0A7W9N0K2_9MICC</name>
<dbReference type="InterPro" id="IPR039261">
    <property type="entry name" value="FNR_nucleotide-bd"/>
</dbReference>
<dbReference type="AlphaFoldDB" id="A0A7W9N0K2"/>
<organism evidence="2 3">
    <name type="scientific">Micrococcus endophyticus</name>
    <dbReference type="NCBI Taxonomy" id="455343"/>
    <lineage>
        <taxon>Bacteria</taxon>
        <taxon>Bacillati</taxon>
        <taxon>Actinomycetota</taxon>
        <taxon>Actinomycetes</taxon>
        <taxon>Micrococcales</taxon>
        <taxon>Micrococcaceae</taxon>
        <taxon>Micrococcus</taxon>
    </lineage>
</organism>
<sequence>MTRPATPGRPARPQTVLTVVRTERLTPHMVRVSLGGEEFAAFHARWAEKGATDQYIKLLFADPALGLTPPYDMDALRKRLAPEQMPVRRTYSVRAVDVAAGTVDVDFVVHGDDGLAGPWAASVQVGEQVCFGGPGGNYRPDPAADWHLFAGDEAALPAIAAGLEDLATTAPDAVGTALIEVEGPEDEQPVTAPAGVEVRWLHRGAEFTPQSTRWAAALRDEPWREGRVHAFVHGEREQVKAARAYLADERGVDRRDLSVSAYWAFGRAEETFQAEKQTPLGQIFPDGTTGG</sequence>
<dbReference type="RefSeq" id="WP_184172563.1">
    <property type="nucleotide sequence ID" value="NZ_BAABAG010000014.1"/>
</dbReference>
<dbReference type="PANTHER" id="PTHR30157:SF0">
    <property type="entry name" value="NADPH-DEPENDENT FERRIC-CHELATE REDUCTASE"/>
    <property type="match status" value="1"/>
</dbReference>
<dbReference type="PROSITE" id="PS51384">
    <property type="entry name" value="FAD_FR"/>
    <property type="match status" value="1"/>
</dbReference>
<dbReference type="PANTHER" id="PTHR30157">
    <property type="entry name" value="FERRIC REDUCTASE, NADPH-DEPENDENT"/>
    <property type="match status" value="1"/>
</dbReference>
<dbReference type="Pfam" id="PF04954">
    <property type="entry name" value="SIP"/>
    <property type="match status" value="1"/>
</dbReference>
<dbReference type="Gene3D" id="3.40.50.80">
    <property type="entry name" value="Nucleotide-binding domain of ferredoxin-NADP reductase (FNR) module"/>
    <property type="match status" value="1"/>
</dbReference>
<proteinExistence type="predicted"/>
<gene>
    <name evidence="2" type="ORF">HDA33_001714</name>
</gene>
<accession>A0A7W9N0K2</accession>
<dbReference type="CDD" id="cd06193">
    <property type="entry name" value="siderophore_interacting"/>
    <property type="match status" value="1"/>
</dbReference>
<evidence type="ECO:0000313" key="3">
    <source>
        <dbReference type="Proteomes" id="UP000567246"/>
    </source>
</evidence>
<dbReference type="InterPro" id="IPR017938">
    <property type="entry name" value="Riboflavin_synthase-like_b-brl"/>
</dbReference>
<protein>
    <submittedName>
        <fullName evidence="2">NADPH-dependent ferric siderophore reductase</fullName>
    </submittedName>
</protein>
<evidence type="ECO:0000313" key="2">
    <source>
        <dbReference type="EMBL" id="MBB5849150.1"/>
    </source>
</evidence>
<feature type="domain" description="FAD-binding FR-type" evidence="1">
    <location>
        <begin position="12"/>
        <end position="141"/>
    </location>
</feature>
<dbReference type="SUPFAM" id="SSF63380">
    <property type="entry name" value="Riboflavin synthase domain-like"/>
    <property type="match status" value="1"/>
</dbReference>
<dbReference type="GO" id="GO:0016491">
    <property type="term" value="F:oxidoreductase activity"/>
    <property type="evidence" value="ECO:0007669"/>
    <property type="project" value="InterPro"/>
</dbReference>
<keyword evidence="3" id="KW-1185">Reference proteome</keyword>
<evidence type="ECO:0000259" key="1">
    <source>
        <dbReference type="PROSITE" id="PS51384"/>
    </source>
</evidence>
<dbReference type="InterPro" id="IPR007037">
    <property type="entry name" value="SIP_rossman_dom"/>
</dbReference>